<proteinExistence type="predicted"/>
<dbReference type="Pfam" id="PF05305">
    <property type="entry name" value="DUF732"/>
    <property type="match status" value="1"/>
</dbReference>
<organism evidence="3">
    <name type="scientific">Sinomonas puerhi</name>
    <dbReference type="NCBI Taxonomy" id="3238584"/>
    <lineage>
        <taxon>Bacteria</taxon>
        <taxon>Bacillati</taxon>
        <taxon>Actinomycetota</taxon>
        <taxon>Actinomycetes</taxon>
        <taxon>Micrococcales</taxon>
        <taxon>Micrococcaceae</taxon>
        <taxon>Sinomonas</taxon>
    </lineage>
</organism>
<feature type="chain" id="PRO_5044215907" evidence="1">
    <location>
        <begin position="23"/>
        <end position="111"/>
    </location>
</feature>
<feature type="signal peptide" evidence="1">
    <location>
        <begin position="1"/>
        <end position="22"/>
    </location>
</feature>
<gene>
    <name evidence="3" type="ORF">AB5L97_14350</name>
</gene>
<accession>A0AB39L0W1</accession>
<dbReference type="AlphaFoldDB" id="A0AB39L0W1"/>
<reference evidence="3" key="1">
    <citation type="submission" date="2024-07" db="EMBL/GenBank/DDBJ databases">
        <authorList>
            <person name="fu j."/>
        </authorList>
    </citation>
    <scope>NUCLEOTIDE SEQUENCE</scope>
    <source>
        <strain evidence="3">P10A9</strain>
    </source>
</reference>
<sequence length="111" mass="11469">MENKVAAAAALGVLLLMTGCAAGPSPAEQSASASAQAEQVFRELWHKQFPDGNQDSGVALAKSVCDSYRAGTSLRDEAAYLMATMKVSAGDAGSIIGLATSAYCPEYNARH</sequence>
<evidence type="ECO:0000313" key="3">
    <source>
        <dbReference type="EMBL" id="XDP44445.1"/>
    </source>
</evidence>
<dbReference type="PROSITE" id="PS51257">
    <property type="entry name" value="PROKAR_LIPOPROTEIN"/>
    <property type="match status" value="1"/>
</dbReference>
<name>A0AB39L0W1_9MICC</name>
<keyword evidence="1" id="KW-0732">Signal</keyword>
<dbReference type="RefSeq" id="WP_369045143.1">
    <property type="nucleotide sequence ID" value="NZ_CP163302.1"/>
</dbReference>
<evidence type="ECO:0000256" key="1">
    <source>
        <dbReference type="SAM" id="SignalP"/>
    </source>
</evidence>
<dbReference type="KEGG" id="spue:AB5L97_14350"/>
<dbReference type="InterPro" id="IPR007969">
    <property type="entry name" value="DUF732"/>
</dbReference>
<evidence type="ECO:0000259" key="2">
    <source>
        <dbReference type="Pfam" id="PF05305"/>
    </source>
</evidence>
<dbReference type="EMBL" id="CP163302">
    <property type="protein sequence ID" value="XDP44445.1"/>
    <property type="molecule type" value="Genomic_DNA"/>
</dbReference>
<protein>
    <submittedName>
        <fullName evidence="3">DUF732 domain-containing protein</fullName>
    </submittedName>
</protein>
<feature type="domain" description="DUF732" evidence="2">
    <location>
        <begin position="47"/>
        <end position="106"/>
    </location>
</feature>